<dbReference type="VEuPathDB" id="CryptoDB:Vbra_14221"/>
<dbReference type="PANTHER" id="PTHR12246">
    <property type="entry name" value="PALMITOYLTRANSFERASE ZDHHC16"/>
    <property type="match status" value="1"/>
</dbReference>
<dbReference type="EC" id="2.3.1.225" evidence="7"/>
<keyword evidence="6 7" id="KW-0012">Acyltransferase</keyword>
<evidence type="ECO:0000313" key="10">
    <source>
        <dbReference type="EMBL" id="CEM05287.1"/>
    </source>
</evidence>
<dbReference type="InterPro" id="IPR001594">
    <property type="entry name" value="Palmitoyltrfase_DHHC"/>
</dbReference>
<dbReference type="Proteomes" id="UP000041254">
    <property type="component" value="Unassembled WGS sequence"/>
</dbReference>
<keyword evidence="4 7" id="KW-1133">Transmembrane helix</keyword>
<feature type="transmembrane region" description="Helical" evidence="7">
    <location>
        <begin position="20"/>
        <end position="43"/>
    </location>
</feature>
<dbReference type="GO" id="GO:0016020">
    <property type="term" value="C:membrane"/>
    <property type="evidence" value="ECO:0007669"/>
    <property type="project" value="UniProtKB-SubCell"/>
</dbReference>
<keyword evidence="2 7" id="KW-0808">Transferase</keyword>
<keyword evidence="11" id="KW-1185">Reference proteome</keyword>
<dbReference type="OMA" id="HEREGLY"/>
<keyword evidence="3 7" id="KW-0812">Transmembrane</keyword>
<feature type="region of interest" description="Disordered" evidence="8">
    <location>
        <begin position="378"/>
        <end position="497"/>
    </location>
</feature>
<comment type="similarity">
    <text evidence="7">Belongs to the DHHC palmitoyltransferase family.</text>
</comment>
<dbReference type="PROSITE" id="PS50216">
    <property type="entry name" value="DHHC"/>
    <property type="match status" value="1"/>
</dbReference>
<organism evidence="10 11">
    <name type="scientific">Vitrella brassicaformis (strain CCMP3155)</name>
    <dbReference type="NCBI Taxonomy" id="1169540"/>
    <lineage>
        <taxon>Eukaryota</taxon>
        <taxon>Sar</taxon>
        <taxon>Alveolata</taxon>
        <taxon>Colpodellida</taxon>
        <taxon>Vitrellaceae</taxon>
        <taxon>Vitrella</taxon>
    </lineage>
</organism>
<dbReference type="GO" id="GO:0019706">
    <property type="term" value="F:protein-cysteine S-palmitoyltransferase activity"/>
    <property type="evidence" value="ECO:0007669"/>
    <property type="project" value="UniProtKB-EC"/>
</dbReference>
<feature type="compositionally biased region" description="Low complexity" evidence="8">
    <location>
        <begin position="483"/>
        <end position="497"/>
    </location>
</feature>
<feature type="compositionally biased region" description="Basic residues" evidence="8">
    <location>
        <begin position="318"/>
        <end position="335"/>
    </location>
</feature>
<evidence type="ECO:0000256" key="8">
    <source>
        <dbReference type="SAM" id="MobiDB-lite"/>
    </source>
</evidence>
<dbReference type="EMBL" id="CDMY01000356">
    <property type="protein sequence ID" value="CEM05287.1"/>
    <property type="molecule type" value="Genomic_DNA"/>
</dbReference>
<dbReference type="PhylomeDB" id="A0A0G4F072"/>
<dbReference type="InterPro" id="IPR039859">
    <property type="entry name" value="PFA4/ZDH16/20/ERF2-like"/>
</dbReference>
<comment type="domain">
    <text evidence="7">The DHHC domain is required for palmitoyltransferase activity.</text>
</comment>
<evidence type="ECO:0000259" key="9">
    <source>
        <dbReference type="Pfam" id="PF01529"/>
    </source>
</evidence>
<protein>
    <recommendedName>
        <fullName evidence="7">Palmitoyltransferase</fullName>
        <ecNumber evidence="7">2.3.1.225</ecNumber>
    </recommendedName>
</protein>
<feature type="domain" description="Palmitoyltransferase DHHC" evidence="9">
    <location>
        <begin position="127"/>
        <end position="251"/>
    </location>
</feature>
<comment type="subcellular location">
    <subcellularLocation>
        <location evidence="1">Membrane</location>
        <topology evidence="1">Multi-pass membrane protein</topology>
    </subcellularLocation>
</comment>
<dbReference type="STRING" id="1169540.A0A0G4F072"/>
<proteinExistence type="inferred from homology"/>
<feature type="transmembrane region" description="Helical" evidence="7">
    <location>
        <begin position="214"/>
        <end position="238"/>
    </location>
</feature>
<dbReference type="FunCoup" id="A0A0G4F072">
    <property type="interactions" value="7"/>
</dbReference>
<name>A0A0G4F072_VITBC</name>
<reference evidence="10 11" key="1">
    <citation type="submission" date="2014-11" db="EMBL/GenBank/DDBJ databases">
        <authorList>
            <person name="Zhu J."/>
            <person name="Qi W."/>
            <person name="Song R."/>
        </authorList>
    </citation>
    <scope>NUCLEOTIDE SEQUENCE [LARGE SCALE GENOMIC DNA]</scope>
</reference>
<dbReference type="AlphaFoldDB" id="A0A0G4F072"/>
<sequence>MEAYGVPEGRTRPRRGEMELAKLMPVVFVLLIILTLYSIFVLLHCVPLLQLDLDTRKRNDNDFYRGVSQLFVFHVLTVLLFICYARAIISSPGKIPDDKEWQYPAADSRYADQLGASLETTETKRSGERRHCKWCGKFKPDRCHHCRVCRTCVLKMDHHCPWIYNCVGFGNHKYFFLLLLYSTLACHFISWAMFESVKKYVIDEEAVFHKMFFLLFGETLAAFMGVLLTAFFGFHIWLVSRGMTTIEFCEKSTKRGAYGGRASSYDRGCLNNFLDVVGPDPIFWLLPFGRKTGNGLAFVSESTRLIIDIEGTRAARADRRRSRRSVGRVPRRPRKGIPGMESVSESYAEQEEAAAAAAHPPSGGYGAAMGAGLGMGGMGGGGDQWDEPELTAPPTGMGVSLAGHPQSKFPMPHEREGLYQDMGMPYPSPYPSRPPPATGPPTHPDVPWLGTPPPVRPGAPMPPPRSPYDDGSEAANGGGGSGPSAAAGRASRLGRGA</sequence>
<feature type="compositionally biased region" description="Pro residues" evidence="8">
    <location>
        <begin position="426"/>
        <end position="466"/>
    </location>
</feature>
<keyword evidence="5 7" id="KW-0472">Membrane</keyword>
<dbReference type="InParanoid" id="A0A0G4F072"/>
<feature type="compositionally biased region" description="Low complexity" evidence="8">
    <location>
        <begin position="341"/>
        <end position="361"/>
    </location>
</feature>
<dbReference type="OrthoDB" id="9909019at2759"/>
<dbReference type="Pfam" id="PF01529">
    <property type="entry name" value="DHHC"/>
    <property type="match status" value="1"/>
</dbReference>
<evidence type="ECO:0000256" key="4">
    <source>
        <dbReference type="ARBA" id="ARBA00022989"/>
    </source>
</evidence>
<feature type="region of interest" description="Disordered" evidence="8">
    <location>
        <begin position="317"/>
        <end position="361"/>
    </location>
</feature>
<feature type="transmembrane region" description="Helical" evidence="7">
    <location>
        <begin position="63"/>
        <end position="85"/>
    </location>
</feature>
<accession>A0A0G4F072</accession>
<comment type="catalytic activity">
    <reaction evidence="7">
        <text>L-cysteinyl-[protein] + hexadecanoyl-CoA = S-hexadecanoyl-L-cysteinyl-[protein] + CoA</text>
        <dbReference type="Rhea" id="RHEA:36683"/>
        <dbReference type="Rhea" id="RHEA-COMP:10131"/>
        <dbReference type="Rhea" id="RHEA-COMP:11032"/>
        <dbReference type="ChEBI" id="CHEBI:29950"/>
        <dbReference type="ChEBI" id="CHEBI:57287"/>
        <dbReference type="ChEBI" id="CHEBI:57379"/>
        <dbReference type="ChEBI" id="CHEBI:74151"/>
        <dbReference type="EC" id="2.3.1.225"/>
    </reaction>
</comment>
<evidence type="ECO:0000256" key="3">
    <source>
        <dbReference type="ARBA" id="ARBA00022692"/>
    </source>
</evidence>
<evidence type="ECO:0000313" key="11">
    <source>
        <dbReference type="Proteomes" id="UP000041254"/>
    </source>
</evidence>
<gene>
    <name evidence="10" type="ORF">Vbra_14221</name>
</gene>
<evidence type="ECO:0000256" key="1">
    <source>
        <dbReference type="ARBA" id="ARBA00004141"/>
    </source>
</evidence>
<evidence type="ECO:0000256" key="6">
    <source>
        <dbReference type="ARBA" id="ARBA00023315"/>
    </source>
</evidence>
<evidence type="ECO:0000256" key="7">
    <source>
        <dbReference type="RuleBase" id="RU079119"/>
    </source>
</evidence>
<feature type="transmembrane region" description="Helical" evidence="7">
    <location>
        <begin position="174"/>
        <end position="194"/>
    </location>
</feature>
<evidence type="ECO:0000256" key="2">
    <source>
        <dbReference type="ARBA" id="ARBA00022679"/>
    </source>
</evidence>
<evidence type="ECO:0000256" key="5">
    <source>
        <dbReference type="ARBA" id="ARBA00023136"/>
    </source>
</evidence>